<dbReference type="Gene3D" id="3.80.10.10">
    <property type="entry name" value="Ribonuclease Inhibitor"/>
    <property type="match status" value="1"/>
</dbReference>
<keyword evidence="2" id="KW-1185">Reference proteome</keyword>
<sequence>MLKTSFFDLPDLVLLDVIHYLSPFDAIQAFYDIDDRTDRIINLLIESQCFKTIHHLRLPFFNFVCRDVVPRLSSNLFHITLYNHQLEIARNNEILSYLPNLSSLHLINIIGNEGLLSYFLHPQLTNLTIEFLSEHHTEAQTFTCEQFIFNKISKNLLNCHLKNQSGIRLQRLTLFPNDSLQQLTIQLKELSDLHILFDHIPNIRSLNVELCQWTTETIKYDYKKLSQTLPNLTEFSLETNHTLTFNQLLLLIENFIYLEKLSIIYRNYDGYGIDTVHFDLILSRLNRLIDLDLFIKFIYFNLDAKCTFEQNLQFKQRWSIHTHANATQKSYVAYTKPFRKPVYSTSTDILFQDQSNVFSTVTRLSLRTHTKQENVLSLIRSIKHQFPSLTQLHIVDPFGMEHDQEECSMKLLNISSFDASDLKIPNFFQNLYQSLPNLIHLHVNCDILTKCNLDSLFENNQIKYLQLLTTNLDEISYFLFHFSNLKQLIVNINKSSQRKSHRSLFQWFDISPHLYIVHVRAPKLSDIFYLRLIKNEDEFYLQHCNEILTLWK</sequence>
<dbReference type="Proteomes" id="UP000663828">
    <property type="component" value="Unassembled WGS sequence"/>
</dbReference>
<organism evidence="1 2">
    <name type="scientific">Adineta ricciae</name>
    <name type="common">Rotifer</name>
    <dbReference type="NCBI Taxonomy" id="249248"/>
    <lineage>
        <taxon>Eukaryota</taxon>
        <taxon>Metazoa</taxon>
        <taxon>Spiralia</taxon>
        <taxon>Gnathifera</taxon>
        <taxon>Rotifera</taxon>
        <taxon>Eurotatoria</taxon>
        <taxon>Bdelloidea</taxon>
        <taxon>Adinetida</taxon>
        <taxon>Adinetidae</taxon>
        <taxon>Adineta</taxon>
    </lineage>
</organism>
<reference evidence="1" key="1">
    <citation type="submission" date="2021-02" db="EMBL/GenBank/DDBJ databases">
        <authorList>
            <person name="Nowell W R."/>
        </authorList>
    </citation>
    <scope>NUCLEOTIDE SEQUENCE</scope>
</reference>
<dbReference type="AlphaFoldDB" id="A0A816DHS8"/>
<name>A0A816DHS8_ADIRI</name>
<protein>
    <submittedName>
        <fullName evidence="1">Uncharacterized protein</fullName>
    </submittedName>
</protein>
<proteinExistence type="predicted"/>
<evidence type="ECO:0000313" key="1">
    <source>
        <dbReference type="EMBL" id="CAF1636596.1"/>
    </source>
</evidence>
<comment type="caution">
    <text evidence="1">The sequence shown here is derived from an EMBL/GenBank/DDBJ whole genome shotgun (WGS) entry which is preliminary data.</text>
</comment>
<accession>A0A816DHS8</accession>
<dbReference type="SUPFAM" id="SSF52047">
    <property type="entry name" value="RNI-like"/>
    <property type="match status" value="2"/>
</dbReference>
<dbReference type="InterPro" id="IPR032675">
    <property type="entry name" value="LRR_dom_sf"/>
</dbReference>
<gene>
    <name evidence="1" type="ORF">XAT740_LOCUS52584</name>
</gene>
<evidence type="ECO:0000313" key="2">
    <source>
        <dbReference type="Proteomes" id="UP000663828"/>
    </source>
</evidence>
<dbReference type="EMBL" id="CAJNOR010008712">
    <property type="protein sequence ID" value="CAF1636596.1"/>
    <property type="molecule type" value="Genomic_DNA"/>
</dbReference>